<keyword evidence="6 7" id="KW-0961">Cell wall biogenesis/degradation</keyword>
<feature type="active site" description="Proton donor/acceptor" evidence="7">
    <location>
        <position position="69"/>
    </location>
</feature>
<keyword evidence="3 7" id="KW-0133">Cell shape</keyword>
<evidence type="ECO:0000256" key="5">
    <source>
        <dbReference type="ARBA" id="ARBA00023235"/>
    </source>
</evidence>
<feature type="binding site" evidence="7">
    <location>
        <begin position="6"/>
        <end position="7"/>
    </location>
    <ligand>
        <name>substrate</name>
    </ligand>
</feature>
<evidence type="ECO:0000256" key="7">
    <source>
        <dbReference type="HAMAP-Rule" id="MF_00258"/>
    </source>
</evidence>
<comment type="caution">
    <text evidence="8">The sequence shown here is derived from an EMBL/GenBank/DDBJ whole genome shotgun (WGS) entry which is preliminary data.</text>
</comment>
<keyword evidence="5 7" id="KW-0413">Isomerase</keyword>
<dbReference type="EMBL" id="JABTTY010000001">
    <property type="protein sequence ID" value="MBE7524983.1"/>
    <property type="molecule type" value="Genomic_DNA"/>
</dbReference>
<feature type="binding site" evidence="7">
    <location>
        <begin position="38"/>
        <end position="39"/>
    </location>
    <ligand>
        <name>substrate</name>
    </ligand>
</feature>
<protein>
    <recommendedName>
        <fullName evidence="2 7">Glutamate racemase</fullName>
        <ecNumber evidence="2 7">5.1.1.3</ecNumber>
    </recommendedName>
</protein>
<evidence type="ECO:0000256" key="1">
    <source>
        <dbReference type="ARBA" id="ARBA00001602"/>
    </source>
</evidence>
<evidence type="ECO:0000313" key="8">
    <source>
        <dbReference type="EMBL" id="MBE7524983.1"/>
    </source>
</evidence>
<proteinExistence type="inferred from homology"/>
<evidence type="ECO:0000256" key="2">
    <source>
        <dbReference type="ARBA" id="ARBA00013090"/>
    </source>
</evidence>
<dbReference type="Gene3D" id="3.40.50.1860">
    <property type="match status" value="2"/>
</dbReference>
<dbReference type="FunFam" id="3.40.50.1860:FF:000001">
    <property type="entry name" value="Glutamate racemase"/>
    <property type="match status" value="1"/>
</dbReference>
<dbReference type="Proteomes" id="UP000710385">
    <property type="component" value="Unassembled WGS sequence"/>
</dbReference>
<evidence type="ECO:0000313" key="9">
    <source>
        <dbReference type="Proteomes" id="UP000710385"/>
    </source>
</evidence>
<feature type="binding site" evidence="7">
    <location>
        <begin position="70"/>
        <end position="71"/>
    </location>
    <ligand>
        <name>substrate</name>
    </ligand>
</feature>
<feature type="active site" description="Proton donor/acceptor" evidence="7">
    <location>
        <position position="180"/>
    </location>
</feature>
<comment type="catalytic activity">
    <reaction evidence="1 7">
        <text>L-glutamate = D-glutamate</text>
        <dbReference type="Rhea" id="RHEA:12813"/>
        <dbReference type="ChEBI" id="CHEBI:29985"/>
        <dbReference type="ChEBI" id="CHEBI:29986"/>
        <dbReference type="EC" id="5.1.1.3"/>
    </reaction>
</comment>
<name>A0A928TWB4_UNCKA</name>
<evidence type="ECO:0000256" key="3">
    <source>
        <dbReference type="ARBA" id="ARBA00022960"/>
    </source>
</evidence>
<dbReference type="PROSITE" id="PS00923">
    <property type="entry name" value="ASP_GLU_RACEMASE_1"/>
    <property type="match status" value="1"/>
</dbReference>
<comment type="function">
    <text evidence="7">Provides the (R)-glutamate required for cell wall biosynthesis.</text>
</comment>
<comment type="pathway">
    <text evidence="7">Cell wall biogenesis; peptidoglycan biosynthesis.</text>
</comment>
<dbReference type="GO" id="GO:0009252">
    <property type="term" value="P:peptidoglycan biosynthetic process"/>
    <property type="evidence" value="ECO:0007669"/>
    <property type="project" value="UniProtKB-UniRule"/>
</dbReference>
<dbReference type="GO" id="GO:0008881">
    <property type="term" value="F:glutamate racemase activity"/>
    <property type="evidence" value="ECO:0007669"/>
    <property type="project" value="UniProtKB-UniRule"/>
</dbReference>
<gene>
    <name evidence="7 8" type="primary">murI</name>
    <name evidence="8" type="ORF">HS096_01110</name>
</gene>
<dbReference type="PROSITE" id="PS00924">
    <property type="entry name" value="ASP_GLU_RACEMASE_2"/>
    <property type="match status" value="1"/>
</dbReference>
<reference evidence="8" key="1">
    <citation type="submission" date="2020-05" db="EMBL/GenBank/DDBJ databases">
        <title>High-Quality Genomes of Partial-Nitritation/Anammox System by Hierarchical Clustering Based Hybrid Assembly.</title>
        <authorList>
            <person name="Liu L."/>
            <person name="Wang Y."/>
            <person name="Che Y."/>
            <person name="Chen Y."/>
            <person name="Xia Y."/>
            <person name="Luo R."/>
            <person name="Cheng S.H."/>
            <person name="Zheng C."/>
            <person name="Zhang T."/>
        </authorList>
    </citation>
    <scope>NUCLEOTIDE SEQUENCE</scope>
    <source>
        <strain evidence="8">H1_PAT1</strain>
    </source>
</reference>
<dbReference type="SUPFAM" id="SSF53681">
    <property type="entry name" value="Aspartate/glutamate racemase"/>
    <property type="match status" value="2"/>
</dbReference>
<sequence length="259" mass="28253">MLGIFDSGIGGLTVVKELLKRHSGASFVYLGDTARTPYGNKSPDTIIEYALEDAAFLVTKGATVIVIACNTASSYAADVLRATYPDIPVFDVIQPAVDAAAAMPEQCIGIIGTKATIASGVYETRLRAANPDLRAVSAACPLFVPLVEEGWTDRPETETIARVYLAPLLEKSIESLILGCTHYPLLFKVIRKVVGDGVSILDSPSALLDHMERELSIPEGGEQNMYFTDNNEYARYFRDWFGRPFVARRADIDSRDRGV</sequence>
<dbReference type="InterPro" id="IPR015942">
    <property type="entry name" value="Asp/Glu/hydantoin_racemase"/>
</dbReference>
<feature type="binding site" evidence="7">
    <location>
        <begin position="181"/>
        <end position="182"/>
    </location>
    <ligand>
        <name>substrate</name>
    </ligand>
</feature>
<dbReference type="InterPro" id="IPR033134">
    <property type="entry name" value="Asp/Glu_racemase_AS_2"/>
</dbReference>
<comment type="similarity">
    <text evidence="7">Belongs to the aspartate/glutamate racemases family.</text>
</comment>
<organism evidence="8 9">
    <name type="scientific">candidate division WWE3 bacterium</name>
    <dbReference type="NCBI Taxonomy" id="2053526"/>
    <lineage>
        <taxon>Bacteria</taxon>
        <taxon>Katanobacteria</taxon>
    </lineage>
</organism>
<accession>A0A928TWB4</accession>
<dbReference type="Pfam" id="PF01177">
    <property type="entry name" value="Asp_Glu_race"/>
    <property type="match status" value="1"/>
</dbReference>
<dbReference type="AlphaFoldDB" id="A0A928TWB4"/>
<dbReference type="NCBIfam" id="TIGR00067">
    <property type="entry name" value="glut_race"/>
    <property type="match status" value="1"/>
</dbReference>
<evidence type="ECO:0000256" key="6">
    <source>
        <dbReference type="ARBA" id="ARBA00023316"/>
    </source>
</evidence>
<dbReference type="InterPro" id="IPR001920">
    <property type="entry name" value="Asp/Glu_race"/>
</dbReference>
<dbReference type="InterPro" id="IPR004391">
    <property type="entry name" value="Glu_race"/>
</dbReference>
<dbReference type="PANTHER" id="PTHR21198:SF2">
    <property type="entry name" value="GLUTAMATE RACEMASE"/>
    <property type="match status" value="1"/>
</dbReference>
<dbReference type="EC" id="5.1.1.3" evidence="2 7"/>
<evidence type="ECO:0000256" key="4">
    <source>
        <dbReference type="ARBA" id="ARBA00022984"/>
    </source>
</evidence>
<dbReference type="GO" id="GO:0071555">
    <property type="term" value="P:cell wall organization"/>
    <property type="evidence" value="ECO:0007669"/>
    <property type="project" value="UniProtKB-KW"/>
</dbReference>
<dbReference type="HAMAP" id="MF_00258">
    <property type="entry name" value="Glu_racemase"/>
    <property type="match status" value="1"/>
</dbReference>
<dbReference type="GO" id="GO:0008360">
    <property type="term" value="P:regulation of cell shape"/>
    <property type="evidence" value="ECO:0007669"/>
    <property type="project" value="UniProtKB-KW"/>
</dbReference>
<dbReference type="InterPro" id="IPR018187">
    <property type="entry name" value="Asp/Glu_racemase_AS_1"/>
</dbReference>
<dbReference type="PANTHER" id="PTHR21198">
    <property type="entry name" value="GLUTAMATE RACEMASE"/>
    <property type="match status" value="1"/>
</dbReference>
<keyword evidence="4 7" id="KW-0573">Peptidoglycan synthesis</keyword>